<gene>
    <name evidence="7" type="ORF">FIV42_20195</name>
</gene>
<sequence>MVYTKLHHWRRFVAAAFLLPLLAASPALAQESHGQRGAGEVSKVTQEVSKEIYSPFCPGKTLAMCPSGGASDVRQEIQILAKEGLEKQDIKEAIIDKYGEEFRMVEPPAEDNYALLSVLAGALVVCLAAIWFFAARRRQEGAAGDEVTADDQMTSEDRAYLEELRGEYMD</sequence>
<evidence type="ECO:0000259" key="6">
    <source>
        <dbReference type="Pfam" id="PF03918"/>
    </source>
</evidence>
<comment type="similarity">
    <text evidence="1 5">Belongs to the CcmH/CycL/Ccl2/NrfF family.</text>
</comment>
<dbReference type="Proteomes" id="UP000315995">
    <property type="component" value="Chromosome"/>
</dbReference>
<organism evidence="7 8">
    <name type="scientific">Persicimonas caeni</name>
    <dbReference type="NCBI Taxonomy" id="2292766"/>
    <lineage>
        <taxon>Bacteria</taxon>
        <taxon>Deltaproteobacteria</taxon>
        <taxon>Bradymonadales</taxon>
        <taxon>Bradymonadaceae</taxon>
        <taxon>Persicimonas</taxon>
    </lineage>
</organism>
<reference evidence="7 8" key="1">
    <citation type="submission" date="2019-06" db="EMBL/GenBank/DDBJ databases">
        <title>Persicimonas caeni gen. nov., sp. nov., a predatory bacterium isolated from solar saltern.</title>
        <authorList>
            <person name="Wang S."/>
        </authorList>
    </citation>
    <scope>NUCLEOTIDE SEQUENCE [LARGE SCALE GENOMIC DNA]</scope>
    <source>
        <strain evidence="7 8">YN101</strain>
    </source>
</reference>
<evidence type="ECO:0000256" key="2">
    <source>
        <dbReference type="ARBA" id="ARBA00022617"/>
    </source>
</evidence>
<keyword evidence="5" id="KW-1133">Transmembrane helix</keyword>
<accession>A0A4Y6PXC8</accession>
<feature type="domain" description="CcmH/CycL/Ccl2/NrfF N-terminal" evidence="6">
    <location>
        <begin position="18"/>
        <end position="160"/>
    </location>
</feature>
<name>A0A4Y6PXC8_PERCE</name>
<evidence type="ECO:0000256" key="5">
    <source>
        <dbReference type="RuleBase" id="RU364112"/>
    </source>
</evidence>
<protein>
    <recommendedName>
        <fullName evidence="5">Cytochrome c-type biogenesis protein</fullName>
    </recommendedName>
</protein>
<dbReference type="RefSeq" id="WP_141199442.1">
    <property type="nucleotide sequence ID" value="NZ_CP041186.1"/>
</dbReference>
<keyword evidence="3 5" id="KW-0479">Metal-binding</keyword>
<keyword evidence="8" id="KW-1185">Reference proteome</keyword>
<dbReference type="GO" id="GO:0046872">
    <property type="term" value="F:metal ion binding"/>
    <property type="evidence" value="ECO:0007669"/>
    <property type="project" value="UniProtKB-KW"/>
</dbReference>
<feature type="chain" id="PRO_5028559053" description="Cytochrome c-type biogenesis protein" evidence="5">
    <location>
        <begin position="30"/>
        <end position="170"/>
    </location>
</feature>
<evidence type="ECO:0000256" key="1">
    <source>
        <dbReference type="ARBA" id="ARBA00010342"/>
    </source>
</evidence>
<dbReference type="AlphaFoldDB" id="A0A4Y6PXC8"/>
<keyword evidence="5" id="KW-0812">Transmembrane</keyword>
<dbReference type="InterPro" id="IPR005616">
    <property type="entry name" value="CcmH/CycL/Ccl2/NrfF_N"/>
</dbReference>
<dbReference type="Pfam" id="PF03918">
    <property type="entry name" value="CcmH"/>
    <property type="match status" value="1"/>
</dbReference>
<keyword evidence="2 5" id="KW-0349">Heme</keyword>
<accession>A0A5B8YCH7</accession>
<evidence type="ECO:0000313" key="8">
    <source>
        <dbReference type="Proteomes" id="UP000315995"/>
    </source>
</evidence>
<feature type="signal peptide" evidence="5">
    <location>
        <begin position="1"/>
        <end position="29"/>
    </location>
</feature>
<feature type="transmembrane region" description="Helical" evidence="5">
    <location>
        <begin position="113"/>
        <end position="134"/>
    </location>
</feature>
<evidence type="ECO:0000256" key="4">
    <source>
        <dbReference type="ARBA" id="ARBA00023004"/>
    </source>
</evidence>
<evidence type="ECO:0000256" key="3">
    <source>
        <dbReference type="ARBA" id="ARBA00022723"/>
    </source>
</evidence>
<keyword evidence="5" id="KW-0732">Signal</keyword>
<proteinExistence type="inferred from homology"/>
<keyword evidence="4 5" id="KW-0408">Iron</keyword>
<dbReference type="InterPro" id="IPR038297">
    <property type="entry name" value="CcmH/CycL/NrfF/Ccl2_sf"/>
</dbReference>
<dbReference type="OrthoDB" id="5525555at2"/>
<dbReference type="Gene3D" id="1.10.8.640">
    <property type="entry name" value="Cytochrome C biogenesis protein"/>
    <property type="match status" value="1"/>
</dbReference>
<dbReference type="EMBL" id="CP041186">
    <property type="protein sequence ID" value="QDG52981.1"/>
    <property type="molecule type" value="Genomic_DNA"/>
</dbReference>
<comment type="function">
    <text evidence="5">Possible subunit of a heme lyase.</text>
</comment>
<evidence type="ECO:0000313" key="7">
    <source>
        <dbReference type="EMBL" id="QDG52981.1"/>
    </source>
</evidence>
<keyword evidence="5" id="KW-0472">Membrane</keyword>